<gene>
    <name evidence="1" type="ORF">PQR01_40990</name>
</gene>
<evidence type="ECO:0000313" key="1">
    <source>
        <dbReference type="EMBL" id="MFM0109559.1"/>
    </source>
</evidence>
<keyword evidence="2" id="KW-1185">Reference proteome</keyword>
<proteinExistence type="predicted"/>
<dbReference type="Proteomes" id="UP001629235">
    <property type="component" value="Unassembled WGS sequence"/>
</dbReference>
<feature type="non-terminal residue" evidence="1">
    <location>
        <position position="1"/>
    </location>
</feature>
<comment type="caution">
    <text evidence="1">The sequence shown here is derived from an EMBL/GenBank/DDBJ whole genome shotgun (WGS) entry which is preliminary data.</text>
</comment>
<accession>A0ACC7NQI4</accession>
<protein>
    <submittedName>
        <fullName evidence="1">Alkaline phosphatase family protein</fullName>
    </submittedName>
</protein>
<evidence type="ECO:0000313" key="2">
    <source>
        <dbReference type="Proteomes" id="UP001629235"/>
    </source>
</evidence>
<dbReference type="EMBL" id="JAQQDW010000315">
    <property type="protein sequence ID" value="MFM0109559.1"/>
    <property type="molecule type" value="Genomic_DNA"/>
</dbReference>
<reference evidence="1 2" key="1">
    <citation type="journal article" date="2024" name="Chem. Sci.">
        <title>Discovery of megapolipeptins by genome mining of a Burkholderiales bacteria collection.</title>
        <authorList>
            <person name="Paulo B.S."/>
            <person name="Recchia M.J.J."/>
            <person name="Lee S."/>
            <person name="Fergusson C.H."/>
            <person name="Romanowski S.B."/>
            <person name="Hernandez A."/>
            <person name="Krull N."/>
            <person name="Liu D.Y."/>
            <person name="Cavanagh H."/>
            <person name="Bos A."/>
            <person name="Gray C.A."/>
            <person name="Murphy B.T."/>
            <person name="Linington R.G."/>
            <person name="Eustaquio A.S."/>
        </authorList>
    </citation>
    <scope>NUCLEOTIDE SEQUENCE [LARGE SCALE GENOMIC DNA]</scope>
    <source>
        <strain evidence="1 2">RL18-126-BIB-B</strain>
    </source>
</reference>
<name>A0ACC7NQI4_9BURK</name>
<sequence>RQPLLVISPWAKSNFVDHTLTHQTSVLRFIEDNWKLGFIDGPVAPPAGTGSVDRYANSLDNMFDFKREPNMRPLILDQVTGAIVKGD</sequence>
<organism evidence="1 2">
    <name type="scientific">Paraburkholderia rhynchosiae</name>
    <dbReference type="NCBI Taxonomy" id="487049"/>
    <lineage>
        <taxon>Bacteria</taxon>
        <taxon>Pseudomonadati</taxon>
        <taxon>Pseudomonadota</taxon>
        <taxon>Betaproteobacteria</taxon>
        <taxon>Burkholderiales</taxon>
        <taxon>Burkholderiaceae</taxon>
        <taxon>Paraburkholderia</taxon>
    </lineage>
</organism>